<keyword evidence="6 7" id="KW-0998">Cell outer membrane</keyword>
<evidence type="ECO:0000256" key="1">
    <source>
        <dbReference type="ARBA" id="ARBA00004571"/>
    </source>
</evidence>
<keyword evidence="8" id="KW-0675">Receptor</keyword>
<gene>
    <name evidence="8" type="ORF">GAN91_21965</name>
</gene>
<comment type="similarity">
    <text evidence="7">Belongs to the TonB-dependent receptor family.</text>
</comment>
<keyword evidence="2 7" id="KW-0813">Transport</keyword>
<evidence type="ECO:0000256" key="7">
    <source>
        <dbReference type="PROSITE-ProRule" id="PRU01360"/>
    </source>
</evidence>
<dbReference type="InterPro" id="IPR036942">
    <property type="entry name" value="Beta-barrel_TonB_sf"/>
</dbReference>
<dbReference type="FunFam" id="2.170.130.10:FF:000003">
    <property type="entry name" value="SusC/RagA family TonB-linked outer membrane protein"/>
    <property type="match status" value="1"/>
</dbReference>
<dbReference type="InterPro" id="IPR008969">
    <property type="entry name" value="CarboxyPept-like_regulatory"/>
</dbReference>
<dbReference type="Proteomes" id="UP000436858">
    <property type="component" value="Unassembled WGS sequence"/>
</dbReference>
<dbReference type="PROSITE" id="PS52016">
    <property type="entry name" value="TONB_DEPENDENT_REC_3"/>
    <property type="match status" value="1"/>
</dbReference>
<dbReference type="InterPro" id="IPR023996">
    <property type="entry name" value="TonB-dep_OMP_SusC/RagA"/>
</dbReference>
<name>A0A6I0SJ46_BACT4</name>
<evidence type="ECO:0000256" key="5">
    <source>
        <dbReference type="ARBA" id="ARBA00023136"/>
    </source>
</evidence>
<dbReference type="SUPFAM" id="SSF49464">
    <property type="entry name" value="Carboxypeptidase regulatory domain-like"/>
    <property type="match status" value="1"/>
</dbReference>
<dbReference type="NCBIfam" id="TIGR04056">
    <property type="entry name" value="OMP_RagA_SusC"/>
    <property type="match status" value="1"/>
</dbReference>
<accession>A0A6I0SJ46</accession>
<dbReference type="InterPro" id="IPR012910">
    <property type="entry name" value="Plug_dom"/>
</dbReference>
<dbReference type="InterPro" id="IPR037066">
    <property type="entry name" value="Plug_dom_sf"/>
</dbReference>
<keyword evidence="4 7" id="KW-0812">Transmembrane</keyword>
<comment type="subcellular location">
    <subcellularLocation>
        <location evidence="1 7">Cell outer membrane</location>
        <topology evidence="1 7">Multi-pass membrane protein</topology>
    </subcellularLocation>
</comment>
<dbReference type="Gene3D" id="2.170.130.10">
    <property type="entry name" value="TonB-dependent receptor, plug domain"/>
    <property type="match status" value="1"/>
</dbReference>
<reference evidence="8 9" key="1">
    <citation type="journal article" date="2019" name="Nat. Med.">
        <title>A library of human gut bacterial isolates paired with longitudinal multiomics data enables mechanistic microbiome research.</title>
        <authorList>
            <person name="Poyet M."/>
            <person name="Groussin M."/>
            <person name="Gibbons S.M."/>
            <person name="Avila-Pacheco J."/>
            <person name="Jiang X."/>
            <person name="Kearney S.M."/>
            <person name="Perrotta A.R."/>
            <person name="Berdy B."/>
            <person name="Zhao S."/>
            <person name="Lieberman T.D."/>
            <person name="Swanson P.K."/>
            <person name="Smith M."/>
            <person name="Roesemann S."/>
            <person name="Alexander J.E."/>
            <person name="Rich S.A."/>
            <person name="Livny J."/>
            <person name="Vlamakis H."/>
            <person name="Clish C."/>
            <person name="Bullock K."/>
            <person name="Deik A."/>
            <person name="Scott J."/>
            <person name="Pierce K.A."/>
            <person name="Xavier R.J."/>
            <person name="Alm E.J."/>
        </authorList>
    </citation>
    <scope>NUCLEOTIDE SEQUENCE [LARGE SCALE GENOMIC DNA]</scope>
    <source>
        <strain evidence="8 9">BIOML-A162</strain>
    </source>
</reference>
<keyword evidence="5 7" id="KW-0472">Membrane</keyword>
<sequence>MKVKYALVLLSLLISSMELFAQEVIELKGCVYDEQKAPVPGAAVYLKDRPGVGVSTNIDGEFAIKTTIGDILVVSFIGYKTQEKLITKQEKLIITLSPETEELEEVVITGLGTSQRKVSLVGAVTNVDMNQFKAPSASINNMLGGRVAGVISQQYSGEPGKNVSEFWVRGIGTFGANSGALVLIDGLEGNLSMVDPADVESFSILKDASATAVYGVRGANGVVLITTKRGTAEKLQVTARANFTISKLTRMPEYLQAYEYAQLANEAKIVRGDLPLYDDITLYTIKHQLDPDLYPDVNWRDETLNKTSFKQTYYASARGGGSVAKYFLSLGMSKEDAAYKIDKNSKYNKGLGYNKFTYRSNIDMNLTKTTNLYFGMEGWFTINKEPGNSDKNATDAVWNAQALLTPLTIPTKYSTGQLPSYGALNAYSPYVMINHTGKKQTENSSNQISLALNQDLSFITKGLKIRAQGAITRNTNYSERRYVLPEMYYATGRYANGQLQLVKKHDEVKAQFSNYQNQYSKYHFESTLNYERLFGTDHRVSALAYYYMSSEKNLQDIADADSNFKTMAAIPKRYQGISSRVTYGFRDTYLMDLNFGYTGSENFQPGKQFGFFPSFALGWIPTQYDIVKEKLPWLDHLKLRGSYGLVGNDRITSKRFPYLTIVDSGASLGWGGNVGGGISESVIGADNLEWEKSKKLDIGIEGKLFDNKIDFVVDYFFDKREGIFQQRAQIPNYVGLVNLPYGNVGQMKSWGADGNISYTQQINKDMSFVIRGNFTYSKNKIDNWEQIEQKYAYQNFSGWPYGIQRGYIALGLFRDEADINNSPIQTFGIYEAGDIKYKDVNGDGRIDVDDQVPLSYDNYPRLMYGFGGEFRYKNLTFNILFKGIGKKDFFYTSEESGFGYYPFLYGETGNVLSIVANSKNRWIPASYSGDPSTENPNARFPRLSYGKNGNNTQKSTFWKANGQYLRLQEISIGYNLKLKALSKVGISSIDLQLVGQDLYVWDKIGGLWDPEQTTKNGRAYPIPATYSLQMYINF</sequence>
<comment type="caution">
    <text evidence="8">The sequence shown here is derived from an EMBL/GenBank/DDBJ whole genome shotgun (WGS) entry which is preliminary data.</text>
</comment>
<organism evidence="8 9">
    <name type="scientific">Bacteroides thetaiotaomicron</name>
    <dbReference type="NCBI Taxonomy" id="818"/>
    <lineage>
        <taxon>Bacteria</taxon>
        <taxon>Pseudomonadati</taxon>
        <taxon>Bacteroidota</taxon>
        <taxon>Bacteroidia</taxon>
        <taxon>Bacteroidales</taxon>
        <taxon>Bacteroidaceae</taxon>
        <taxon>Bacteroides</taxon>
    </lineage>
</organism>
<dbReference type="GO" id="GO:0009279">
    <property type="term" value="C:cell outer membrane"/>
    <property type="evidence" value="ECO:0007669"/>
    <property type="project" value="UniProtKB-SubCell"/>
</dbReference>
<dbReference type="Pfam" id="PF07715">
    <property type="entry name" value="Plug"/>
    <property type="match status" value="1"/>
</dbReference>
<dbReference type="InterPro" id="IPR039426">
    <property type="entry name" value="TonB-dep_rcpt-like"/>
</dbReference>
<dbReference type="Gene3D" id="2.40.170.20">
    <property type="entry name" value="TonB-dependent receptor, beta-barrel domain"/>
    <property type="match status" value="1"/>
</dbReference>
<protein>
    <submittedName>
        <fullName evidence="8">TonB-dependent receptor</fullName>
    </submittedName>
</protein>
<dbReference type="AlphaFoldDB" id="A0A6I0SJ46"/>
<keyword evidence="3 7" id="KW-1134">Transmembrane beta strand</keyword>
<evidence type="ECO:0000256" key="6">
    <source>
        <dbReference type="ARBA" id="ARBA00023237"/>
    </source>
</evidence>
<dbReference type="Pfam" id="PF13715">
    <property type="entry name" value="CarbopepD_reg_2"/>
    <property type="match status" value="1"/>
</dbReference>
<evidence type="ECO:0000256" key="3">
    <source>
        <dbReference type="ARBA" id="ARBA00022452"/>
    </source>
</evidence>
<evidence type="ECO:0000313" key="8">
    <source>
        <dbReference type="EMBL" id="KAB4475322.1"/>
    </source>
</evidence>
<evidence type="ECO:0000313" key="9">
    <source>
        <dbReference type="Proteomes" id="UP000436858"/>
    </source>
</evidence>
<dbReference type="Gene3D" id="2.60.40.1120">
    <property type="entry name" value="Carboxypeptidase-like, regulatory domain"/>
    <property type="match status" value="1"/>
</dbReference>
<evidence type="ECO:0000256" key="4">
    <source>
        <dbReference type="ARBA" id="ARBA00022692"/>
    </source>
</evidence>
<dbReference type="EMBL" id="WCRY01000027">
    <property type="protein sequence ID" value="KAB4475322.1"/>
    <property type="molecule type" value="Genomic_DNA"/>
</dbReference>
<proteinExistence type="inferred from homology"/>
<evidence type="ECO:0000256" key="2">
    <source>
        <dbReference type="ARBA" id="ARBA00022448"/>
    </source>
</evidence>
<dbReference type="NCBIfam" id="TIGR04057">
    <property type="entry name" value="SusC_RagA_signa"/>
    <property type="match status" value="1"/>
</dbReference>
<dbReference type="InterPro" id="IPR023997">
    <property type="entry name" value="TonB-dep_OMP_SusC/RagA_CS"/>
</dbReference>
<dbReference type="SUPFAM" id="SSF56935">
    <property type="entry name" value="Porins"/>
    <property type="match status" value="1"/>
</dbReference>
<dbReference type="RefSeq" id="WP_258900257.1">
    <property type="nucleotide sequence ID" value="NZ_CP103247.1"/>
</dbReference>